<name>A0A7R8YVP6_HERIL</name>
<dbReference type="AlphaFoldDB" id="A0A7R8YVP6"/>
<gene>
    <name evidence="1" type="ORF">HERILL_LOCUS10248</name>
</gene>
<dbReference type="EMBL" id="LR899012">
    <property type="protein sequence ID" value="CAD7087548.1"/>
    <property type="molecule type" value="Genomic_DNA"/>
</dbReference>
<sequence>MHQINICMRLFGRINNHANIIAFEMPEIICEVRKPPKATSKLPSNACLLKDTLIAKYPTSIRILLQGFTVGEQMAHNPKSTTKVTPFNRIPLLPGLYLEQQVLAEDADTHAKHNLHQWV</sequence>
<evidence type="ECO:0000313" key="1">
    <source>
        <dbReference type="EMBL" id="CAD7087548.1"/>
    </source>
</evidence>
<reference evidence="1 2" key="1">
    <citation type="submission" date="2020-11" db="EMBL/GenBank/DDBJ databases">
        <authorList>
            <person name="Wallbank WR R."/>
            <person name="Pardo Diaz C."/>
            <person name="Kozak K."/>
            <person name="Martin S."/>
            <person name="Jiggins C."/>
            <person name="Moest M."/>
            <person name="Warren A I."/>
            <person name="Generalovic N T."/>
            <person name="Byers J.R.P. K."/>
            <person name="Montejo-Kovacevich G."/>
            <person name="Yen C E."/>
        </authorList>
    </citation>
    <scope>NUCLEOTIDE SEQUENCE [LARGE SCALE GENOMIC DNA]</scope>
</reference>
<organism evidence="1 2">
    <name type="scientific">Hermetia illucens</name>
    <name type="common">Black soldier fly</name>
    <dbReference type="NCBI Taxonomy" id="343691"/>
    <lineage>
        <taxon>Eukaryota</taxon>
        <taxon>Metazoa</taxon>
        <taxon>Ecdysozoa</taxon>
        <taxon>Arthropoda</taxon>
        <taxon>Hexapoda</taxon>
        <taxon>Insecta</taxon>
        <taxon>Pterygota</taxon>
        <taxon>Neoptera</taxon>
        <taxon>Endopterygota</taxon>
        <taxon>Diptera</taxon>
        <taxon>Brachycera</taxon>
        <taxon>Stratiomyomorpha</taxon>
        <taxon>Stratiomyidae</taxon>
        <taxon>Hermetiinae</taxon>
        <taxon>Hermetia</taxon>
    </lineage>
</organism>
<keyword evidence="2" id="KW-1185">Reference proteome</keyword>
<evidence type="ECO:0000313" key="2">
    <source>
        <dbReference type="Proteomes" id="UP000594454"/>
    </source>
</evidence>
<accession>A0A7R8YVP6</accession>
<dbReference type="Proteomes" id="UP000594454">
    <property type="component" value="Chromosome 4"/>
</dbReference>
<dbReference type="InParanoid" id="A0A7R8YVP6"/>
<proteinExistence type="predicted"/>
<protein>
    <submittedName>
        <fullName evidence="1">Uncharacterized protein</fullName>
    </submittedName>
</protein>